<dbReference type="PANTHER" id="PTHR43792">
    <property type="entry name" value="GNAT FAMILY, PUTATIVE (AFU_ORTHOLOGUE AFUA_3G00765)-RELATED-RELATED"/>
    <property type="match status" value="1"/>
</dbReference>
<dbReference type="eggNOG" id="COG1670">
    <property type="taxonomic scope" value="Bacteria"/>
</dbReference>
<dbReference type="PROSITE" id="PS51186">
    <property type="entry name" value="GNAT"/>
    <property type="match status" value="1"/>
</dbReference>
<name>E8LXS9_9VIBR</name>
<evidence type="ECO:0000259" key="1">
    <source>
        <dbReference type="PROSITE" id="PS51186"/>
    </source>
</evidence>
<gene>
    <name evidence="2" type="ORF">VIBR0546_16818</name>
</gene>
<dbReference type="AlphaFoldDB" id="E8LXS9"/>
<dbReference type="Pfam" id="PF13302">
    <property type="entry name" value="Acetyltransf_3"/>
    <property type="match status" value="1"/>
</dbReference>
<reference evidence="2 3" key="1">
    <citation type="journal article" date="2012" name="Int. J. Syst. Evol. Microbiol.">
        <title>Vibrio caribbeanicus sp. nov., isolated from the marine sponge Scleritoderma cyanea.</title>
        <authorList>
            <person name="Hoffmann M."/>
            <person name="Monday S.R."/>
            <person name="Allard M.W."/>
            <person name="Strain E.A."/>
            <person name="Whittaker P."/>
            <person name="Naum M."/>
            <person name="McCarthy P.J."/>
            <person name="Lopez J.V."/>
            <person name="Fischer M."/>
            <person name="Brown E.W."/>
        </authorList>
    </citation>
    <scope>NUCLEOTIDE SEQUENCE [LARGE SCALE GENOMIC DNA]</scope>
    <source>
        <strain evidence="2 3">LMG 20546</strain>
    </source>
</reference>
<feature type="domain" description="N-acetyltransferase" evidence="1">
    <location>
        <begin position="33"/>
        <end position="167"/>
    </location>
</feature>
<dbReference type="OrthoDB" id="6293260at2"/>
<dbReference type="Gene3D" id="3.40.630.30">
    <property type="match status" value="1"/>
</dbReference>
<evidence type="ECO:0000313" key="3">
    <source>
        <dbReference type="Proteomes" id="UP000004371"/>
    </source>
</evidence>
<dbReference type="PANTHER" id="PTHR43792:SF1">
    <property type="entry name" value="N-ACETYLTRANSFERASE DOMAIN-CONTAINING PROTEIN"/>
    <property type="match status" value="1"/>
</dbReference>
<dbReference type="InterPro" id="IPR000182">
    <property type="entry name" value="GNAT_dom"/>
</dbReference>
<dbReference type="RefSeq" id="WP_006880654.1">
    <property type="nucleotide sequence ID" value="NZ_AEVS01000084.1"/>
</dbReference>
<keyword evidence="3" id="KW-1185">Reference proteome</keyword>
<dbReference type="InterPro" id="IPR051531">
    <property type="entry name" value="N-acetyltransferase"/>
</dbReference>
<dbReference type="SUPFAM" id="SSF55729">
    <property type="entry name" value="Acyl-CoA N-acyltransferases (Nat)"/>
    <property type="match status" value="1"/>
</dbReference>
<dbReference type="EMBL" id="AEVS01000084">
    <property type="protein sequence ID" value="EGA64497.1"/>
    <property type="molecule type" value="Genomic_DNA"/>
</dbReference>
<accession>E8LXS9</accession>
<dbReference type="Proteomes" id="UP000004371">
    <property type="component" value="Unassembled WGS sequence"/>
</dbReference>
<sequence length="168" mass="18769">MGLSFQTARLTVKEADLELSLSERSALHQRIPQILTPAVVENLPPYFHGIDSCQLAQQWLERMLAESRLFLVSSEDGTLMGLLFAYVDNDNDAHIGYLLAQEFWGKGFASELLQGFISEVSNSENWSKLIGGVDQTNIASAKLLKKLGFVERPAEDNGVIFFEYQILS</sequence>
<evidence type="ECO:0000313" key="2">
    <source>
        <dbReference type="EMBL" id="EGA64497.1"/>
    </source>
</evidence>
<proteinExistence type="predicted"/>
<protein>
    <submittedName>
        <fullName evidence="2">GCN5-like N-acetyltransferase</fullName>
    </submittedName>
</protein>
<dbReference type="STRING" id="945543.VIBR0546_16818"/>
<keyword evidence="2" id="KW-0808">Transferase</keyword>
<comment type="caution">
    <text evidence="2">The sequence shown here is derived from an EMBL/GenBank/DDBJ whole genome shotgun (WGS) entry which is preliminary data.</text>
</comment>
<organism evidence="2 3">
    <name type="scientific">Vibrio brasiliensis LMG 20546</name>
    <dbReference type="NCBI Taxonomy" id="945543"/>
    <lineage>
        <taxon>Bacteria</taxon>
        <taxon>Pseudomonadati</taxon>
        <taxon>Pseudomonadota</taxon>
        <taxon>Gammaproteobacteria</taxon>
        <taxon>Vibrionales</taxon>
        <taxon>Vibrionaceae</taxon>
        <taxon>Vibrio</taxon>
        <taxon>Vibrio oreintalis group</taxon>
    </lineage>
</organism>
<dbReference type="InterPro" id="IPR016181">
    <property type="entry name" value="Acyl_CoA_acyltransferase"/>
</dbReference>
<dbReference type="GO" id="GO:0016747">
    <property type="term" value="F:acyltransferase activity, transferring groups other than amino-acyl groups"/>
    <property type="evidence" value="ECO:0007669"/>
    <property type="project" value="InterPro"/>
</dbReference>